<dbReference type="Pfam" id="PF13353">
    <property type="entry name" value="Fer4_12"/>
    <property type="match status" value="1"/>
</dbReference>
<keyword evidence="7" id="KW-0479">Metal-binding</keyword>
<evidence type="ECO:0000256" key="3">
    <source>
        <dbReference type="ARBA" id="ARBA00009777"/>
    </source>
</evidence>
<sequence>MNTLLRIAGVEEESIVDGPGFRYAIFTQGCPHHCPGCQNPQTHPFDGGRPVDIGELFAAVCEDPLLKGVTFSGGEPFCQPAPLAELARRVHARGLDVTVFTGYTWEQLLAAGDPAVRELLGQTDLLVDGPYLEEQRDLTLLFRGSANQRLIDVPRSLALPPEAQASPILWEQAF</sequence>
<dbReference type="GO" id="GO:0051539">
    <property type="term" value="F:4 iron, 4 sulfur cluster binding"/>
    <property type="evidence" value="ECO:0007669"/>
    <property type="project" value="UniProtKB-KW"/>
</dbReference>
<dbReference type="InterPro" id="IPR001989">
    <property type="entry name" value="Radical_activat_CS"/>
</dbReference>
<dbReference type="RefSeq" id="WP_112333086.1">
    <property type="nucleotide sequence ID" value="NZ_JBKYJQ010000013.1"/>
</dbReference>
<keyword evidence="10" id="KW-0411">Iron-sulfur</keyword>
<proteinExistence type="inferred from homology"/>
<dbReference type="GO" id="GO:0004748">
    <property type="term" value="F:ribonucleoside-diphosphate reductase activity, thioredoxin disulfide as acceptor"/>
    <property type="evidence" value="ECO:0007669"/>
    <property type="project" value="TreeGrafter"/>
</dbReference>
<keyword evidence="6" id="KW-0949">S-adenosyl-L-methionine</keyword>
<keyword evidence="5" id="KW-0004">4Fe-4S</keyword>
<dbReference type="SFLD" id="SFLDS00029">
    <property type="entry name" value="Radical_SAM"/>
    <property type="match status" value="1"/>
</dbReference>
<dbReference type="Proteomes" id="UP000249377">
    <property type="component" value="Unassembled WGS sequence"/>
</dbReference>
<dbReference type="PANTHER" id="PTHR30352">
    <property type="entry name" value="PYRUVATE FORMATE-LYASE-ACTIVATING ENZYME"/>
    <property type="match status" value="1"/>
</dbReference>
<dbReference type="InterPro" id="IPR034457">
    <property type="entry name" value="Organic_radical-activating"/>
</dbReference>
<dbReference type="SFLD" id="SFLDG01063">
    <property type="entry name" value="activating_enzymes__group_1"/>
    <property type="match status" value="1"/>
</dbReference>
<evidence type="ECO:0000313" key="14">
    <source>
        <dbReference type="Proteomes" id="UP000249377"/>
    </source>
</evidence>
<evidence type="ECO:0000256" key="2">
    <source>
        <dbReference type="ARBA" id="ARBA00003852"/>
    </source>
</evidence>
<dbReference type="InterPro" id="IPR058240">
    <property type="entry name" value="rSAM_sf"/>
</dbReference>
<reference evidence="13 14" key="1">
    <citation type="submission" date="2018-06" db="EMBL/GenBank/DDBJ databases">
        <title>Noncontiguous genome sequence of Ruminococcaceae bacterium ASD2818.</title>
        <authorList>
            <person name="Chaplin A.V."/>
            <person name="Sokolova S.R."/>
            <person name="Kochetkova T.O."/>
            <person name="Goltsov A.Y."/>
            <person name="Trofimov D.Y."/>
            <person name="Efimov B.A."/>
        </authorList>
    </citation>
    <scope>NUCLEOTIDE SEQUENCE [LARGE SCALE GENOMIC DNA]</scope>
    <source>
        <strain evidence="13 14">ASD2818</strain>
    </source>
</reference>
<evidence type="ECO:0000256" key="1">
    <source>
        <dbReference type="ARBA" id="ARBA00001966"/>
    </source>
</evidence>
<dbReference type="EMBL" id="QLYR01000007">
    <property type="protein sequence ID" value="RAQ28130.1"/>
    <property type="molecule type" value="Genomic_DNA"/>
</dbReference>
<name>A0A328UEU9_9FIRM</name>
<comment type="function">
    <text evidence="2 12">Activation of anaerobic ribonucleoside-triphosphate reductase under anaerobic conditions by generation of an organic free radical, using S-adenosylmethionine and reduced flavodoxin as cosubstrates to produce 5'-deoxy-adenosine.</text>
</comment>
<evidence type="ECO:0000256" key="6">
    <source>
        <dbReference type="ARBA" id="ARBA00022691"/>
    </source>
</evidence>
<dbReference type="CDD" id="cd01335">
    <property type="entry name" value="Radical_SAM"/>
    <property type="match status" value="1"/>
</dbReference>
<accession>A0A328UEU9</accession>
<comment type="cofactor">
    <cofactor evidence="1">
        <name>[4Fe-4S] cluster</name>
        <dbReference type="ChEBI" id="CHEBI:49883"/>
    </cofactor>
</comment>
<comment type="catalytic activity">
    <reaction evidence="11">
        <text>glycyl-[protein] + reduced [flavodoxin] + S-adenosyl-L-methionine = glycin-2-yl radical-[protein] + semiquinone [flavodoxin] + 5'-deoxyadenosine + L-methionine + H(+)</text>
        <dbReference type="Rhea" id="RHEA:61976"/>
        <dbReference type="Rhea" id="RHEA-COMP:10622"/>
        <dbReference type="Rhea" id="RHEA-COMP:14480"/>
        <dbReference type="Rhea" id="RHEA-COMP:15993"/>
        <dbReference type="Rhea" id="RHEA-COMP:15994"/>
        <dbReference type="ChEBI" id="CHEBI:15378"/>
        <dbReference type="ChEBI" id="CHEBI:17319"/>
        <dbReference type="ChEBI" id="CHEBI:29947"/>
        <dbReference type="ChEBI" id="CHEBI:32722"/>
        <dbReference type="ChEBI" id="CHEBI:57618"/>
        <dbReference type="ChEBI" id="CHEBI:57844"/>
        <dbReference type="ChEBI" id="CHEBI:59789"/>
        <dbReference type="ChEBI" id="CHEBI:140311"/>
    </reaction>
</comment>
<evidence type="ECO:0000256" key="7">
    <source>
        <dbReference type="ARBA" id="ARBA00022723"/>
    </source>
</evidence>
<evidence type="ECO:0000256" key="12">
    <source>
        <dbReference type="PIRNR" id="PIRNR000368"/>
    </source>
</evidence>
<evidence type="ECO:0000313" key="13">
    <source>
        <dbReference type="EMBL" id="RAQ28130.1"/>
    </source>
</evidence>
<evidence type="ECO:0000256" key="8">
    <source>
        <dbReference type="ARBA" id="ARBA00023002"/>
    </source>
</evidence>
<dbReference type="NCBIfam" id="TIGR02491">
    <property type="entry name" value="NrdG"/>
    <property type="match status" value="1"/>
</dbReference>
<dbReference type="Gene3D" id="3.20.20.70">
    <property type="entry name" value="Aldolase class I"/>
    <property type="match status" value="1"/>
</dbReference>
<evidence type="ECO:0000256" key="11">
    <source>
        <dbReference type="ARBA" id="ARBA00047365"/>
    </source>
</evidence>
<dbReference type="InterPro" id="IPR013785">
    <property type="entry name" value="Aldolase_TIM"/>
</dbReference>
<dbReference type="GO" id="GO:0046872">
    <property type="term" value="F:metal ion binding"/>
    <property type="evidence" value="ECO:0007669"/>
    <property type="project" value="UniProtKB-KW"/>
</dbReference>
<dbReference type="InterPro" id="IPR007197">
    <property type="entry name" value="rSAM"/>
</dbReference>
<dbReference type="AlphaFoldDB" id="A0A328UEU9"/>
<dbReference type="SFLD" id="SFLDG01066">
    <property type="entry name" value="organic_radical-activating_enz"/>
    <property type="match status" value="1"/>
</dbReference>
<dbReference type="SFLD" id="SFLDF00299">
    <property type="entry name" value="anaerobic_ribonucleoside-triph"/>
    <property type="match status" value="1"/>
</dbReference>
<evidence type="ECO:0000256" key="10">
    <source>
        <dbReference type="ARBA" id="ARBA00023014"/>
    </source>
</evidence>
<evidence type="ECO:0000256" key="5">
    <source>
        <dbReference type="ARBA" id="ARBA00022485"/>
    </source>
</evidence>
<dbReference type="PROSITE" id="PS01087">
    <property type="entry name" value="RADICAL_ACTIVATING"/>
    <property type="match status" value="1"/>
</dbReference>
<keyword evidence="8 12" id="KW-0560">Oxidoreductase</keyword>
<gene>
    <name evidence="13" type="primary">nrdG</name>
    <name evidence="13" type="ORF">DPQ25_10235</name>
</gene>
<dbReference type="GO" id="GO:0043365">
    <property type="term" value="F:[formate-C-acetyltransferase]-activating enzyme activity"/>
    <property type="evidence" value="ECO:0007669"/>
    <property type="project" value="InterPro"/>
</dbReference>
<dbReference type="InterPro" id="IPR012837">
    <property type="entry name" value="NrdG"/>
</dbReference>
<keyword evidence="9" id="KW-0408">Iron</keyword>
<evidence type="ECO:0000256" key="4">
    <source>
        <dbReference type="ARBA" id="ARBA00014281"/>
    </source>
</evidence>
<dbReference type="SUPFAM" id="SSF102114">
    <property type="entry name" value="Radical SAM enzymes"/>
    <property type="match status" value="1"/>
</dbReference>
<organism evidence="13 14">
    <name type="scientific">Hydrogeniiclostridium mannosilyticum</name>
    <dbReference type="NCBI Taxonomy" id="2764322"/>
    <lineage>
        <taxon>Bacteria</taxon>
        <taxon>Bacillati</taxon>
        <taxon>Bacillota</taxon>
        <taxon>Clostridia</taxon>
        <taxon>Eubacteriales</taxon>
        <taxon>Acutalibacteraceae</taxon>
        <taxon>Hydrogeniiclostridium</taxon>
    </lineage>
</organism>
<keyword evidence="14" id="KW-1185">Reference proteome</keyword>
<comment type="caution">
    <text evidence="13">The sequence shown here is derived from an EMBL/GenBank/DDBJ whole genome shotgun (WGS) entry which is preliminary data.</text>
</comment>
<dbReference type="PIRSF" id="PIRSF000368">
    <property type="entry name" value="NrdG"/>
    <property type="match status" value="1"/>
</dbReference>
<dbReference type="EC" id="1.97.1.-" evidence="12"/>
<protein>
    <recommendedName>
        <fullName evidence="4 12">Anaerobic ribonucleoside-triphosphate reductase-activating protein</fullName>
        <ecNumber evidence="12">1.97.1.-</ecNumber>
    </recommendedName>
</protein>
<dbReference type="PANTHER" id="PTHR30352:SF2">
    <property type="entry name" value="ANAEROBIC RIBONUCLEOSIDE-TRIPHOSPHATE REDUCTASE-ACTIVATING PROTEIN"/>
    <property type="match status" value="1"/>
</dbReference>
<evidence type="ECO:0000256" key="9">
    <source>
        <dbReference type="ARBA" id="ARBA00023004"/>
    </source>
</evidence>
<comment type="similarity">
    <text evidence="3 12">Belongs to the organic radical-activating enzymes family.</text>
</comment>